<dbReference type="InterPro" id="IPR003594">
    <property type="entry name" value="HATPase_dom"/>
</dbReference>
<comment type="catalytic activity">
    <reaction evidence="1">
        <text>ATP + protein L-histidine = ADP + protein N-phospho-L-histidine.</text>
        <dbReference type="EC" id="2.7.13.3"/>
    </reaction>
</comment>
<dbReference type="SUPFAM" id="SSF55785">
    <property type="entry name" value="PYP-like sensor domain (PAS domain)"/>
    <property type="match status" value="1"/>
</dbReference>
<dbReference type="RefSeq" id="WP_282200954.1">
    <property type="nucleotide sequence ID" value="NZ_BOQE01000001.1"/>
</dbReference>
<dbReference type="Gene3D" id="3.30.565.10">
    <property type="entry name" value="Histidine kinase-like ATPase, C-terminal domain"/>
    <property type="match status" value="1"/>
</dbReference>
<dbReference type="NCBIfam" id="TIGR00229">
    <property type="entry name" value="sensory_box"/>
    <property type="match status" value="1"/>
</dbReference>
<dbReference type="Proteomes" id="UP001057291">
    <property type="component" value="Unassembled WGS sequence"/>
</dbReference>
<gene>
    <name evidence="13" type="ORF">DNHGIG_35870</name>
</gene>
<dbReference type="InterPro" id="IPR036097">
    <property type="entry name" value="HisK_dim/P_sf"/>
</dbReference>
<dbReference type="PROSITE" id="PS50109">
    <property type="entry name" value="HIS_KIN"/>
    <property type="match status" value="1"/>
</dbReference>
<feature type="transmembrane region" description="Helical" evidence="10">
    <location>
        <begin position="21"/>
        <end position="40"/>
    </location>
</feature>
<keyword evidence="10" id="KW-0472">Membrane</keyword>
<keyword evidence="10" id="KW-0812">Transmembrane</keyword>
<dbReference type="InterPro" id="IPR004358">
    <property type="entry name" value="Sig_transdc_His_kin-like_C"/>
</dbReference>
<dbReference type="PROSITE" id="PS50112">
    <property type="entry name" value="PAS"/>
    <property type="match status" value="1"/>
</dbReference>
<dbReference type="Pfam" id="PF08447">
    <property type="entry name" value="PAS_3"/>
    <property type="match status" value="1"/>
</dbReference>
<evidence type="ECO:0000256" key="10">
    <source>
        <dbReference type="SAM" id="Phobius"/>
    </source>
</evidence>
<evidence type="ECO:0000256" key="5">
    <source>
        <dbReference type="ARBA" id="ARBA00022741"/>
    </source>
</evidence>
<dbReference type="EC" id="2.7.13.3" evidence="2"/>
<keyword evidence="9" id="KW-0902">Two-component regulatory system</keyword>
<dbReference type="InterPro" id="IPR013655">
    <property type="entry name" value="PAS_fold_3"/>
</dbReference>
<dbReference type="InterPro" id="IPR005467">
    <property type="entry name" value="His_kinase_dom"/>
</dbReference>
<dbReference type="InterPro" id="IPR036890">
    <property type="entry name" value="HATPase_C_sf"/>
</dbReference>
<dbReference type="SMART" id="SM00388">
    <property type="entry name" value="HisKA"/>
    <property type="match status" value="1"/>
</dbReference>
<comment type="caution">
    <text evidence="13">The sequence shown here is derived from an EMBL/GenBank/DDBJ whole genome shotgun (WGS) entry which is preliminary data.</text>
</comment>
<dbReference type="AlphaFoldDB" id="A0AAV4LJN1"/>
<feature type="domain" description="PAS" evidence="12">
    <location>
        <begin position="106"/>
        <end position="155"/>
    </location>
</feature>
<dbReference type="Pfam" id="PF00512">
    <property type="entry name" value="HisKA"/>
    <property type="match status" value="1"/>
</dbReference>
<organism evidence="13 14">
    <name type="scientific">Collibacillus ludicampi</name>
    <dbReference type="NCBI Taxonomy" id="2771369"/>
    <lineage>
        <taxon>Bacteria</taxon>
        <taxon>Bacillati</taxon>
        <taxon>Bacillota</taxon>
        <taxon>Bacilli</taxon>
        <taxon>Bacillales</taxon>
        <taxon>Alicyclobacillaceae</taxon>
        <taxon>Collibacillus</taxon>
    </lineage>
</organism>
<dbReference type="InterPro" id="IPR003661">
    <property type="entry name" value="HisK_dim/P_dom"/>
</dbReference>
<accession>A0AAV4LJN1</accession>
<keyword evidence="8" id="KW-0749">Sporulation</keyword>
<dbReference type="EMBL" id="BOQE01000001">
    <property type="protein sequence ID" value="GIM48038.1"/>
    <property type="molecule type" value="Genomic_DNA"/>
</dbReference>
<dbReference type="GO" id="GO:0000155">
    <property type="term" value="F:phosphorelay sensor kinase activity"/>
    <property type="evidence" value="ECO:0007669"/>
    <property type="project" value="InterPro"/>
</dbReference>
<keyword evidence="5" id="KW-0547">Nucleotide-binding</keyword>
<dbReference type="SMART" id="SM00387">
    <property type="entry name" value="HATPase_c"/>
    <property type="match status" value="1"/>
</dbReference>
<proteinExistence type="predicted"/>
<keyword evidence="4" id="KW-0808">Transferase</keyword>
<name>A0AAV4LJN1_9BACL</name>
<dbReference type="SUPFAM" id="SSF47384">
    <property type="entry name" value="Homodimeric domain of signal transducing histidine kinase"/>
    <property type="match status" value="1"/>
</dbReference>
<evidence type="ECO:0000256" key="6">
    <source>
        <dbReference type="ARBA" id="ARBA00022777"/>
    </source>
</evidence>
<evidence type="ECO:0000256" key="4">
    <source>
        <dbReference type="ARBA" id="ARBA00022679"/>
    </source>
</evidence>
<evidence type="ECO:0000313" key="14">
    <source>
        <dbReference type="Proteomes" id="UP001057291"/>
    </source>
</evidence>
<dbReference type="Gene3D" id="3.30.450.20">
    <property type="entry name" value="PAS domain"/>
    <property type="match status" value="1"/>
</dbReference>
<evidence type="ECO:0000256" key="1">
    <source>
        <dbReference type="ARBA" id="ARBA00000085"/>
    </source>
</evidence>
<feature type="domain" description="Histidine kinase" evidence="11">
    <location>
        <begin position="222"/>
        <end position="426"/>
    </location>
</feature>
<keyword evidence="7" id="KW-0067">ATP-binding</keyword>
<dbReference type="InterPro" id="IPR035965">
    <property type="entry name" value="PAS-like_dom_sf"/>
</dbReference>
<evidence type="ECO:0000256" key="7">
    <source>
        <dbReference type="ARBA" id="ARBA00022840"/>
    </source>
</evidence>
<dbReference type="PANTHER" id="PTHR43065:SF34">
    <property type="entry name" value="SPORULATION KINASE A"/>
    <property type="match status" value="1"/>
</dbReference>
<keyword evidence="10" id="KW-1133">Transmembrane helix</keyword>
<evidence type="ECO:0000259" key="12">
    <source>
        <dbReference type="PROSITE" id="PS50112"/>
    </source>
</evidence>
<dbReference type="FunFam" id="1.10.287.130:FF:000040">
    <property type="entry name" value="PAS domain-containing sensor histidine kinase"/>
    <property type="match status" value="1"/>
</dbReference>
<evidence type="ECO:0000256" key="8">
    <source>
        <dbReference type="ARBA" id="ARBA00022969"/>
    </source>
</evidence>
<dbReference type="PRINTS" id="PR00344">
    <property type="entry name" value="BCTRLSENSOR"/>
</dbReference>
<sequence length="429" mass="49246">MGSRKLWKPAIKRTFKITVAYILLAGFWMLFSDYVLLALIDDAESITRFQTLKGWFFILVTGCILYALLNYYNRRQEQITKTLIETEAKYRSLVEEALVGVYIFQEGRFCYVNPRYCDIFGYTKEEMLCMDVLGLVLPEDRSMVSENIRKRLTGEVRSLRYQARGIKKDRSIIHYEVHGTVTTFNGKPAIIGTLIDITERKRTEELLRKSDKLAVVGQLAAGVAHEIRNPLTALRGFVQLLKSTVKEPKEYFEVMLSELDRINFIVSEFLFLAKPQVVNFERKDLVAILQSVIKLLETQAIMENIQIVTKFTDLPSIHCDENQLKQVFVNLLKNAIEAMPNGGEIDIQVKMRDKDHVQVRFIDHGCGISKERIRKLGEPFYTTKEKGTGLGLMICYKIIEAHRGQIHIDSEIGKGTIVDVLLPVSVPRR</sequence>
<evidence type="ECO:0000259" key="11">
    <source>
        <dbReference type="PROSITE" id="PS50109"/>
    </source>
</evidence>
<feature type="transmembrane region" description="Helical" evidence="10">
    <location>
        <begin position="52"/>
        <end position="72"/>
    </location>
</feature>
<evidence type="ECO:0000313" key="13">
    <source>
        <dbReference type="EMBL" id="GIM48038.1"/>
    </source>
</evidence>
<keyword evidence="14" id="KW-1185">Reference proteome</keyword>
<evidence type="ECO:0000256" key="9">
    <source>
        <dbReference type="ARBA" id="ARBA00023012"/>
    </source>
</evidence>
<dbReference type="SUPFAM" id="SSF55874">
    <property type="entry name" value="ATPase domain of HSP90 chaperone/DNA topoisomerase II/histidine kinase"/>
    <property type="match status" value="1"/>
</dbReference>
<dbReference type="GO" id="GO:0005524">
    <property type="term" value="F:ATP binding"/>
    <property type="evidence" value="ECO:0007669"/>
    <property type="project" value="UniProtKB-KW"/>
</dbReference>
<evidence type="ECO:0000256" key="2">
    <source>
        <dbReference type="ARBA" id="ARBA00012438"/>
    </source>
</evidence>
<protein>
    <recommendedName>
        <fullName evidence="2">histidine kinase</fullName>
        <ecNumber evidence="2">2.7.13.3</ecNumber>
    </recommendedName>
</protein>
<dbReference type="GO" id="GO:0030435">
    <property type="term" value="P:sporulation resulting in formation of a cellular spore"/>
    <property type="evidence" value="ECO:0007669"/>
    <property type="project" value="UniProtKB-KW"/>
</dbReference>
<dbReference type="CDD" id="cd00130">
    <property type="entry name" value="PAS"/>
    <property type="match status" value="1"/>
</dbReference>
<dbReference type="Gene3D" id="1.10.287.130">
    <property type="match status" value="1"/>
</dbReference>
<evidence type="ECO:0000256" key="3">
    <source>
        <dbReference type="ARBA" id="ARBA00022553"/>
    </source>
</evidence>
<keyword evidence="3" id="KW-0597">Phosphoprotein</keyword>
<dbReference type="CDD" id="cd00082">
    <property type="entry name" value="HisKA"/>
    <property type="match status" value="1"/>
</dbReference>
<keyword evidence="6" id="KW-0418">Kinase</keyword>
<dbReference type="PANTHER" id="PTHR43065">
    <property type="entry name" value="SENSOR HISTIDINE KINASE"/>
    <property type="match status" value="1"/>
</dbReference>
<dbReference type="InterPro" id="IPR000014">
    <property type="entry name" value="PAS"/>
</dbReference>
<dbReference type="Pfam" id="PF02518">
    <property type="entry name" value="HATPase_c"/>
    <property type="match status" value="1"/>
</dbReference>
<dbReference type="SMART" id="SM00091">
    <property type="entry name" value="PAS"/>
    <property type="match status" value="1"/>
</dbReference>
<reference evidence="13" key="1">
    <citation type="journal article" date="2023" name="Int. J. Syst. Evol. Microbiol.">
        <title>Collibacillus ludicampi gen. nov., sp. nov., a new soil bacterium of the family Alicyclobacillaceae.</title>
        <authorList>
            <person name="Jojima T."/>
            <person name="Ioku Y."/>
            <person name="Fukuta Y."/>
            <person name="Shirasaka N."/>
            <person name="Matsumura Y."/>
            <person name="Mori M."/>
        </authorList>
    </citation>
    <scope>NUCLEOTIDE SEQUENCE</scope>
    <source>
        <strain evidence="13">TP075</strain>
    </source>
</reference>